<evidence type="ECO:0000259" key="6">
    <source>
        <dbReference type="PROSITE" id="PS51017"/>
    </source>
</evidence>
<accession>A0A804KWH3</accession>
<keyword evidence="3 4" id="KW-0539">Nucleus</keyword>
<dbReference type="OMA" id="GNICPTI"/>
<dbReference type="Proteomes" id="UP000012960">
    <property type="component" value="Unplaced"/>
</dbReference>
<reference evidence="7" key="1">
    <citation type="submission" date="2021-05" db="UniProtKB">
        <authorList>
            <consortium name="EnsemblPlants"/>
        </authorList>
    </citation>
    <scope>IDENTIFICATION</scope>
    <source>
        <strain evidence="7">subsp. malaccensis</strain>
    </source>
</reference>
<keyword evidence="2" id="KW-0677">Repeat</keyword>
<comment type="subcellular location">
    <subcellularLocation>
        <location evidence="1 4">Nucleus</location>
    </subcellularLocation>
</comment>
<evidence type="ECO:0000256" key="3">
    <source>
        <dbReference type="ARBA" id="ARBA00023242"/>
    </source>
</evidence>
<proteinExistence type="predicted"/>
<dbReference type="PANTHER" id="PTHR31717">
    <property type="entry name" value="ZINC FINGER PROTEIN CONSTANS-LIKE 10"/>
    <property type="match status" value="1"/>
</dbReference>
<feature type="domain" description="CCT" evidence="6">
    <location>
        <begin position="107"/>
        <end position="149"/>
    </location>
</feature>
<dbReference type="AlphaFoldDB" id="A0A804KWH3"/>
<dbReference type="Gramene" id="Ma10_t15440.1">
    <property type="protein sequence ID" value="Ma10_p15440.1"/>
    <property type="gene ID" value="Ma10_g15440"/>
</dbReference>
<protein>
    <recommendedName>
        <fullName evidence="6">CCT domain-containing protein</fullName>
    </recommendedName>
</protein>
<dbReference type="Pfam" id="PF06203">
    <property type="entry name" value="CCT"/>
    <property type="match status" value="1"/>
</dbReference>
<dbReference type="GO" id="GO:0005634">
    <property type="term" value="C:nucleus"/>
    <property type="evidence" value="ECO:0007669"/>
    <property type="project" value="UniProtKB-SubCell"/>
</dbReference>
<evidence type="ECO:0000313" key="8">
    <source>
        <dbReference type="Proteomes" id="UP000012960"/>
    </source>
</evidence>
<dbReference type="PROSITE" id="PS51017">
    <property type="entry name" value="CCT"/>
    <property type="match status" value="1"/>
</dbReference>
<evidence type="ECO:0000313" key="7">
    <source>
        <dbReference type="EnsemblPlants" id="Ma10_p15440.1"/>
    </source>
</evidence>
<dbReference type="InterPro" id="IPR010402">
    <property type="entry name" value="CCT_domain"/>
</dbReference>
<organism evidence="7 8">
    <name type="scientific">Musa acuminata subsp. malaccensis</name>
    <name type="common">Wild banana</name>
    <name type="synonym">Musa malaccensis</name>
    <dbReference type="NCBI Taxonomy" id="214687"/>
    <lineage>
        <taxon>Eukaryota</taxon>
        <taxon>Viridiplantae</taxon>
        <taxon>Streptophyta</taxon>
        <taxon>Embryophyta</taxon>
        <taxon>Tracheophyta</taxon>
        <taxon>Spermatophyta</taxon>
        <taxon>Magnoliopsida</taxon>
        <taxon>Liliopsida</taxon>
        <taxon>Zingiberales</taxon>
        <taxon>Musaceae</taxon>
        <taxon>Musa</taxon>
    </lineage>
</organism>
<dbReference type="InParanoid" id="A0A804KWH3"/>
<evidence type="ECO:0000256" key="5">
    <source>
        <dbReference type="SAM" id="MobiDB-lite"/>
    </source>
</evidence>
<keyword evidence="8" id="KW-1185">Reference proteome</keyword>
<evidence type="ECO:0000256" key="4">
    <source>
        <dbReference type="PROSITE-ProRule" id="PRU00357"/>
    </source>
</evidence>
<dbReference type="EnsemblPlants" id="Ma10_t15440.1">
    <property type="protein sequence ID" value="Ma10_p15440.1"/>
    <property type="gene ID" value="Ma10_g15440"/>
</dbReference>
<dbReference type="PANTHER" id="PTHR31717:SF46">
    <property type="entry name" value="CCT MOTIF FAMILY PROTEIN-RELATED"/>
    <property type="match status" value="1"/>
</dbReference>
<evidence type="ECO:0000256" key="1">
    <source>
        <dbReference type="ARBA" id="ARBA00004123"/>
    </source>
</evidence>
<feature type="region of interest" description="Disordered" evidence="5">
    <location>
        <begin position="1"/>
        <end position="30"/>
    </location>
</feature>
<sequence>MAGFHFQDGTEALGCPQNNTTSPFHDTGSDDFITDMNLSVNGNSNRSDNPILHTGNICPTISLSLSNLTGESSADDHEDCGVSPMFLTGESTWDSNPEPGHLHLQERNEAKMTYNEKNRSRMFGKSITYASRKVKDDTRKRMKGGFVKADETCDFDPCRAGSS</sequence>
<evidence type="ECO:0000256" key="2">
    <source>
        <dbReference type="ARBA" id="ARBA00022737"/>
    </source>
</evidence>
<name>A0A804KWH3_MUSAM</name>